<feature type="compositionally biased region" description="Acidic residues" evidence="2">
    <location>
        <begin position="284"/>
        <end position="313"/>
    </location>
</feature>
<dbReference type="InterPro" id="IPR037393">
    <property type="entry name" value="Bud22/SRFB1"/>
</dbReference>
<keyword evidence="1" id="KW-0175">Coiled coil</keyword>
<keyword evidence="5" id="KW-1185">Reference proteome</keyword>
<organism evidence="4 5">
    <name type="scientific">Wickerhamomyces mucosus</name>
    <dbReference type="NCBI Taxonomy" id="1378264"/>
    <lineage>
        <taxon>Eukaryota</taxon>
        <taxon>Fungi</taxon>
        <taxon>Dikarya</taxon>
        <taxon>Ascomycota</taxon>
        <taxon>Saccharomycotina</taxon>
        <taxon>Saccharomycetes</taxon>
        <taxon>Phaffomycetales</taxon>
        <taxon>Wickerhamomycetaceae</taxon>
        <taxon>Wickerhamomyces</taxon>
    </lineage>
</organism>
<evidence type="ECO:0000259" key="3">
    <source>
        <dbReference type="Pfam" id="PF09073"/>
    </source>
</evidence>
<dbReference type="EMBL" id="JAEUBF010000974">
    <property type="protein sequence ID" value="KAH3673503.1"/>
    <property type="molecule type" value="Genomic_DNA"/>
</dbReference>
<feature type="compositionally biased region" description="Basic and acidic residues" evidence="2">
    <location>
        <begin position="386"/>
        <end position="397"/>
    </location>
</feature>
<dbReference type="OrthoDB" id="3364872at2759"/>
<evidence type="ECO:0000313" key="5">
    <source>
        <dbReference type="Proteomes" id="UP000769528"/>
    </source>
</evidence>
<feature type="region of interest" description="Disordered" evidence="2">
    <location>
        <begin position="209"/>
        <end position="397"/>
    </location>
</feature>
<comment type="caution">
    <text evidence="4">The sequence shown here is derived from an EMBL/GenBank/DDBJ whole genome shotgun (WGS) entry which is preliminary data.</text>
</comment>
<dbReference type="GO" id="GO:0030686">
    <property type="term" value="C:90S preribosome"/>
    <property type="evidence" value="ECO:0007669"/>
    <property type="project" value="TreeGrafter"/>
</dbReference>
<feature type="compositionally biased region" description="Basic residues" evidence="2">
    <location>
        <begin position="360"/>
        <end position="369"/>
    </location>
</feature>
<reference evidence="4" key="2">
    <citation type="submission" date="2021-01" db="EMBL/GenBank/DDBJ databases">
        <authorList>
            <person name="Schikora-Tamarit M.A."/>
        </authorList>
    </citation>
    <scope>NUCLEOTIDE SEQUENCE</scope>
    <source>
        <strain evidence="4">CBS6341</strain>
    </source>
</reference>
<dbReference type="GO" id="GO:0005634">
    <property type="term" value="C:nucleus"/>
    <property type="evidence" value="ECO:0007669"/>
    <property type="project" value="TreeGrafter"/>
</dbReference>
<proteinExistence type="predicted"/>
<dbReference type="Pfam" id="PF09073">
    <property type="entry name" value="BUD22"/>
    <property type="match status" value="1"/>
</dbReference>
<gene>
    <name evidence="4" type="ORF">WICMUC_003609</name>
</gene>
<name>A0A9P8TBL1_9ASCO</name>
<accession>A0A9P8TBL1</accession>
<dbReference type="GO" id="GO:0030490">
    <property type="term" value="P:maturation of SSU-rRNA"/>
    <property type="evidence" value="ECO:0007669"/>
    <property type="project" value="TreeGrafter"/>
</dbReference>
<dbReference type="PANTHER" id="PTHR23325">
    <property type="entry name" value="SERUM RESPONSE FACTOR-BINDING"/>
    <property type="match status" value="1"/>
</dbReference>
<feature type="compositionally biased region" description="Polar residues" evidence="2">
    <location>
        <begin position="427"/>
        <end position="454"/>
    </location>
</feature>
<reference evidence="4" key="1">
    <citation type="journal article" date="2021" name="Open Biol.">
        <title>Shared evolutionary footprints suggest mitochondrial oxidative damage underlies multiple complex I losses in fungi.</title>
        <authorList>
            <person name="Schikora-Tamarit M.A."/>
            <person name="Marcet-Houben M."/>
            <person name="Nosek J."/>
            <person name="Gabaldon T."/>
        </authorList>
    </citation>
    <scope>NUCLEOTIDE SEQUENCE</scope>
    <source>
        <strain evidence="4">CBS6341</strain>
    </source>
</reference>
<evidence type="ECO:0000256" key="1">
    <source>
        <dbReference type="ARBA" id="ARBA00023054"/>
    </source>
</evidence>
<dbReference type="AlphaFoldDB" id="A0A9P8TBL1"/>
<protein>
    <recommendedName>
        <fullName evidence="3">Bud22 domain-containing protein</fullName>
    </recommendedName>
</protein>
<feature type="domain" description="Bud22" evidence="3">
    <location>
        <begin position="61"/>
        <end position="481"/>
    </location>
</feature>
<evidence type="ECO:0000256" key="2">
    <source>
        <dbReference type="SAM" id="MobiDB-lite"/>
    </source>
</evidence>
<sequence length="481" mass="55828">MASKQNNLWKLDLLEVKYLKKPARFPRTKTLIRTKQEIKLFQKIQNYNDEIISLKSDIFNKKLHSSLIKYKRILKKIIKSLQNNNNNNSSSSSSSIKNLKSEEIQILQKLDLDEFVKSRIIKLIQTLYRINSKSENLKDQFPFVSDWIIDSIIDKSSSINPSNYYNSLSTLEKNLISKLINHKDLKEILKPIENGFKIVVGPVEKEKNVKDIEDLPTSDDDDEEDEADEDDDKVDNNDVDNESDIEGTEDIDYSQFDGLIAGSDEEDNDDDEIVLDKSINYNEVTDEEPSEDENDDQDQESSSDEDEDEDEFFEQQPQTKKSKLEKKEKHNLPELQYGYVSGDSDSEIDNDSMVESITKPQKKNRRGQRARQQIWEKKYGKGAKHIVKEKEEKAKIRQQKQLEFEERQRRREEKLKLAIESGEIKTGGNSTPLGIRNSNGNPSIDQINENNTKLHPSWEAKKKQQDALKKVKFEGKKITFD</sequence>
<feature type="region of interest" description="Disordered" evidence="2">
    <location>
        <begin position="421"/>
        <end position="463"/>
    </location>
</feature>
<feature type="compositionally biased region" description="Acidic residues" evidence="2">
    <location>
        <begin position="263"/>
        <end position="273"/>
    </location>
</feature>
<feature type="compositionally biased region" description="Acidic residues" evidence="2">
    <location>
        <begin position="214"/>
        <end position="252"/>
    </location>
</feature>
<dbReference type="PANTHER" id="PTHR23325:SF1">
    <property type="entry name" value="SERUM RESPONSE FACTOR-BINDING PROTEIN 1"/>
    <property type="match status" value="1"/>
</dbReference>
<evidence type="ECO:0000313" key="4">
    <source>
        <dbReference type="EMBL" id="KAH3673503.1"/>
    </source>
</evidence>
<dbReference type="InterPro" id="IPR015158">
    <property type="entry name" value="Bud22_dom"/>
</dbReference>
<dbReference type="Proteomes" id="UP000769528">
    <property type="component" value="Unassembled WGS sequence"/>
</dbReference>